<feature type="transmembrane region" description="Helical" evidence="5">
    <location>
        <begin position="87"/>
        <end position="108"/>
    </location>
</feature>
<protein>
    <submittedName>
        <fullName evidence="7">Protein lifeguard 1 isoform X2</fullName>
    </submittedName>
</protein>
<feature type="transmembrane region" description="Helical" evidence="5">
    <location>
        <begin position="151"/>
        <end position="171"/>
    </location>
</feature>
<accession>A0A1S3IAT6</accession>
<reference evidence="7" key="1">
    <citation type="submission" date="2025-08" db="UniProtKB">
        <authorList>
            <consortium name="RefSeq"/>
        </authorList>
    </citation>
    <scope>IDENTIFICATION</scope>
    <source>
        <tissue evidence="7">Gonads</tissue>
    </source>
</reference>
<keyword evidence="2 5" id="KW-0812">Transmembrane</keyword>
<name>A0A1S3IAT6_LINAN</name>
<keyword evidence="4 5" id="KW-0472">Membrane</keyword>
<evidence type="ECO:0000256" key="1">
    <source>
        <dbReference type="ARBA" id="ARBA00004141"/>
    </source>
</evidence>
<dbReference type="PANTHER" id="PTHR23291:SF47">
    <property type="entry name" value="TRANSMEMBRANE BAX INHIBITOR MOTIF CONTAINING 7"/>
    <property type="match status" value="1"/>
</dbReference>
<dbReference type="GO" id="GO:0016020">
    <property type="term" value="C:membrane"/>
    <property type="evidence" value="ECO:0007669"/>
    <property type="project" value="UniProtKB-SubCell"/>
</dbReference>
<dbReference type="Pfam" id="PF01027">
    <property type="entry name" value="Bax1-I"/>
    <property type="match status" value="1"/>
</dbReference>
<dbReference type="OrthoDB" id="7933078at2759"/>
<feature type="transmembrane region" description="Helical" evidence="5">
    <location>
        <begin position="120"/>
        <end position="139"/>
    </location>
</feature>
<dbReference type="GeneID" id="106162597"/>
<keyword evidence="3 5" id="KW-1133">Transmembrane helix</keyword>
<dbReference type="PANTHER" id="PTHR23291">
    <property type="entry name" value="BAX INHIBITOR-RELATED"/>
    <property type="match status" value="1"/>
</dbReference>
<dbReference type="CDD" id="cd10428">
    <property type="entry name" value="LFG_like"/>
    <property type="match status" value="1"/>
</dbReference>
<evidence type="ECO:0000256" key="5">
    <source>
        <dbReference type="RuleBase" id="RU004379"/>
    </source>
</evidence>
<dbReference type="AlphaFoldDB" id="A0A1S3IAT6"/>
<evidence type="ECO:0000256" key="3">
    <source>
        <dbReference type="ARBA" id="ARBA00022989"/>
    </source>
</evidence>
<evidence type="ECO:0000313" key="6">
    <source>
        <dbReference type="Proteomes" id="UP000085678"/>
    </source>
</evidence>
<evidence type="ECO:0000256" key="4">
    <source>
        <dbReference type="ARBA" id="ARBA00023136"/>
    </source>
</evidence>
<evidence type="ECO:0000256" key="2">
    <source>
        <dbReference type="ARBA" id="ARBA00022692"/>
    </source>
</evidence>
<feature type="transmembrane region" description="Helical" evidence="5">
    <location>
        <begin position="267"/>
        <end position="289"/>
    </location>
</feature>
<sequence length="294" mass="32942">MGKFGEQSIRMGKFGEQSIFIGKFGEQSICMGKFGEQSICMSKFGEQSIRMGKFGEQSIRVGKFGEQSIRVGKFGEQSIRMGFIRKVYGILMCQLAVTMIFIALFLYVEPIAHYAQANPWMFYLAIAITFVTLIALACCTEVRRTFPMNMIFLGLFTLCESYFLGTVASTYKAEHVLMAVGITAAVALALTIFAFQTKIDFTMCSGLLFVLLIVLILFGLMCAIFRNHYAYIAYASLGALIFSFYIVFDTQLMIGGKHQYSLSPEEYIFAALNLYLDVINLFLFILALINGGRN</sequence>
<gene>
    <name evidence="7" type="primary">LOC106162597</name>
</gene>
<feature type="transmembrane region" description="Helical" evidence="5">
    <location>
        <begin position="177"/>
        <end position="195"/>
    </location>
</feature>
<feature type="transmembrane region" description="Helical" evidence="5">
    <location>
        <begin position="232"/>
        <end position="255"/>
    </location>
</feature>
<dbReference type="RefSeq" id="XP_013395372.1">
    <property type="nucleotide sequence ID" value="XM_013539918.1"/>
</dbReference>
<keyword evidence="6" id="KW-1185">Reference proteome</keyword>
<evidence type="ECO:0000313" key="7">
    <source>
        <dbReference type="RefSeq" id="XP_013395372.1"/>
    </source>
</evidence>
<dbReference type="Proteomes" id="UP000085678">
    <property type="component" value="Unplaced"/>
</dbReference>
<dbReference type="InterPro" id="IPR006214">
    <property type="entry name" value="Bax_inhibitor_1-related"/>
</dbReference>
<feature type="transmembrane region" description="Helical" evidence="5">
    <location>
        <begin position="207"/>
        <end position="226"/>
    </location>
</feature>
<comment type="subcellular location">
    <subcellularLocation>
        <location evidence="1">Membrane</location>
        <topology evidence="1">Multi-pass membrane protein</topology>
    </subcellularLocation>
</comment>
<organism evidence="6 7">
    <name type="scientific">Lingula anatina</name>
    <name type="common">Brachiopod</name>
    <name type="synonym">Lingula unguis</name>
    <dbReference type="NCBI Taxonomy" id="7574"/>
    <lineage>
        <taxon>Eukaryota</taxon>
        <taxon>Metazoa</taxon>
        <taxon>Spiralia</taxon>
        <taxon>Lophotrochozoa</taxon>
        <taxon>Brachiopoda</taxon>
        <taxon>Linguliformea</taxon>
        <taxon>Lingulata</taxon>
        <taxon>Lingulida</taxon>
        <taxon>Linguloidea</taxon>
        <taxon>Lingulidae</taxon>
        <taxon>Lingula</taxon>
    </lineage>
</organism>
<proteinExistence type="inferred from homology"/>
<comment type="similarity">
    <text evidence="5">Belongs to the BI1 family.</text>
</comment>